<dbReference type="AlphaFoldDB" id="X7RWC7"/>
<dbReference type="EMBL" id="JAOZ01000016">
    <property type="protein sequence ID" value="ETZ25373.1"/>
    <property type="molecule type" value="Genomic_DNA"/>
</dbReference>
<dbReference type="PATRIC" id="fig|1357398.3.peg.2356"/>
<proteinExistence type="predicted"/>
<reference evidence="1" key="1">
    <citation type="submission" date="2014-01" db="EMBL/GenBank/DDBJ databases">
        <title>The Genome Sequence of Fusobacterium nucleatum 13_3C.</title>
        <authorList>
            <consortium name="The Broad Institute Genomics Platform"/>
            <person name="Earl A."/>
            <person name="Allen-Vercoe E."/>
            <person name="Daigneault M."/>
            <person name="Young S.K."/>
            <person name="Zeng Q."/>
            <person name="Gargeya S."/>
            <person name="Fitzgerald M."/>
            <person name="Abouelleil A."/>
            <person name="Alvarado L."/>
            <person name="Chapman S.B."/>
            <person name="Gainer-Dewar J."/>
            <person name="Goldberg J."/>
            <person name="Griggs A."/>
            <person name="Gujja S."/>
            <person name="Hansen M."/>
            <person name="Howarth C."/>
            <person name="Imamovic A."/>
            <person name="Ireland A."/>
            <person name="Larimer J."/>
            <person name="McCowan C."/>
            <person name="Murphy C."/>
            <person name="Pearson M."/>
            <person name="Poon T.W."/>
            <person name="Priest M."/>
            <person name="Roberts A."/>
            <person name="Saif S."/>
            <person name="Shea T."/>
            <person name="Sykes S."/>
            <person name="Wortman J."/>
            <person name="Nusbaum C."/>
            <person name="Birren B."/>
        </authorList>
    </citation>
    <scope>NUCLEOTIDE SEQUENCE [LARGE SCALE GENOMIC DNA]</scope>
    <source>
        <strain evidence="1">13_3C</strain>
    </source>
</reference>
<organism evidence="1">
    <name type="scientific">Fusobacterium nucleatum 13_3C</name>
    <dbReference type="NCBI Taxonomy" id="1357398"/>
    <lineage>
        <taxon>Bacteria</taxon>
        <taxon>Fusobacteriati</taxon>
        <taxon>Fusobacteriota</taxon>
        <taxon>Fusobacteriia</taxon>
        <taxon>Fusobacteriales</taxon>
        <taxon>Fusobacteriaceae</taxon>
        <taxon>Fusobacterium</taxon>
    </lineage>
</organism>
<dbReference type="InterPro" id="IPR014729">
    <property type="entry name" value="Rossmann-like_a/b/a_fold"/>
</dbReference>
<name>X7RWC7_FUSNU</name>
<dbReference type="Gene3D" id="3.40.50.620">
    <property type="entry name" value="HUPs"/>
    <property type="match status" value="1"/>
</dbReference>
<gene>
    <name evidence="1" type="ORF">HMPREF2085_02400</name>
</gene>
<dbReference type="SUPFAM" id="SSF52402">
    <property type="entry name" value="Adenine nucleotide alpha hydrolases-like"/>
    <property type="match status" value="1"/>
</dbReference>
<dbReference type="HOGENOM" id="CLU_394701_0_0_0"/>
<accession>X7RWC7</accession>
<protein>
    <submittedName>
        <fullName evidence="1">Uncharacterized protein</fullName>
    </submittedName>
</protein>
<comment type="caution">
    <text evidence="1">The sequence shown here is derived from an EMBL/GenBank/DDBJ whole genome shotgun (WGS) entry which is preliminary data.</text>
</comment>
<evidence type="ECO:0000313" key="1">
    <source>
        <dbReference type="EMBL" id="ETZ25373.1"/>
    </source>
</evidence>
<sequence>MKLLYHYPNKKHFEKDIILNSTLLKMKQVIDTFLIDFDNDLSENLFFLNYILYKNGIREYNLDFSVCNDDFIIVVKANKQSFFKTEVSNITRNNICKCGNKFISFKDVGEIFSLEEKYLCESCLVKAINKFVFNNIKKKNITNNHTINLGLSGERDSTLALFFLTKYREENNLKFKLICTYNIVGLGEYDSNRLSSAKKSFKKYCNEKDIFEINDVKVDMLNEPKNTSLPLSTYCNLCYRTTAFRKKSFSNYHYFMTASGGGTIEDQFMERIYNNKNNLQKYNVNYSFYDFTDDKNRVLPLKNLPEDILSLYSAINNIDFEVANCPISSYSAHYICRKNILNPLKAVSNWLYISHKESLETYNKILFNTLDYNRNPNYKFKVKFVNGNFIKVDNKSLKSVFSETFSKPHNLELEFFKSEKDSYYTIIEDNLKNWKIILNDKDLLNKRVFLNDFEYICKNGIIVCLEKKTDFIKTIPVNDLEQEVFYYILKRDKVTIKQILEYFSIEQLEIIKAIEYLRINYILMFNNNINQIEKTKDKKFIIVDEDKIFSEKEKKLIQELYKEIEFKNLIELSELNTHSEIIVYLSKNILIFLENLNYLREHPFGKNNIILIQLDDNLSIFAGKISTFKIWLNDKIKLMKHHYQKEIKKNIKLQTISILIDLLYIDNFEDNLQENEGILYYYNPTKNEKIKQLVKYDE</sequence>